<comment type="subcellular location">
    <subcellularLocation>
        <location evidence="1">Cell membrane</location>
        <topology evidence="1">Single-pass type I membrane protein</topology>
    </subcellularLocation>
</comment>
<reference evidence="10 11" key="2">
    <citation type="submission" date="2018-11" db="EMBL/GenBank/DDBJ databases">
        <authorList>
            <consortium name="Pathogen Informatics"/>
        </authorList>
    </citation>
    <scope>NUCLEOTIDE SEQUENCE [LARGE SCALE GENOMIC DNA]</scope>
</reference>
<feature type="domain" description="ZP" evidence="9">
    <location>
        <begin position="6"/>
        <end position="265"/>
    </location>
</feature>
<keyword evidence="3" id="KW-1003">Cell membrane</keyword>
<dbReference type="InterPro" id="IPR056953">
    <property type="entry name" value="CUT_N"/>
</dbReference>
<evidence type="ECO:0000256" key="6">
    <source>
        <dbReference type="ARBA" id="ARBA00022989"/>
    </source>
</evidence>
<keyword evidence="4" id="KW-0812">Transmembrane</keyword>
<dbReference type="GO" id="GO:0005886">
    <property type="term" value="C:plasma membrane"/>
    <property type="evidence" value="ECO:0007669"/>
    <property type="project" value="UniProtKB-SubCell"/>
</dbReference>
<dbReference type="InterPro" id="IPR051962">
    <property type="entry name" value="Cuticlin"/>
</dbReference>
<keyword evidence="5 8" id="KW-0732">Signal</keyword>
<evidence type="ECO:0000256" key="5">
    <source>
        <dbReference type="ARBA" id="ARBA00022729"/>
    </source>
</evidence>
<reference evidence="12" key="1">
    <citation type="submission" date="2017-02" db="UniProtKB">
        <authorList>
            <consortium name="WormBaseParasite"/>
        </authorList>
    </citation>
    <scope>IDENTIFICATION</scope>
</reference>
<dbReference type="WBParaSite" id="TCLT_0000590901-mRNA-1">
    <property type="protein sequence ID" value="TCLT_0000590901-mRNA-1"/>
    <property type="gene ID" value="TCLT_0000590901"/>
</dbReference>
<evidence type="ECO:0000256" key="7">
    <source>
        <dbReference type="ARBA" id="ARBA00023136"/>
    </source>
</evidence>
<dbReference type="Proteomes" id="UP000276776">
    <property type="component" value="Unassembled WGS sequence"/>
</dbReference>
<dbReference type="EMBL" id="UYYF01004371">
    <property type="protein sequence ID" value="VDN03191.1"/>
    <property type="molecule type" value="Genomic_DNA"/>
</dbReference>
<keyword evidence="11" id="KW-1185">Reference proteome</keyword>
<dbReference type="Pfam" id="PF25057">
    <property type="entry name" value="CUT_N"/>
    <property type="match status" value="1"/>
</dbReference>
<evidence type="ECO:0000256" key="8">
    <source>
        <dbReference type="SAM" id="SignalP"/>
    </source>
</evidence>
<feature type="signal peptide" evidence="8">
    <location>
        <begin position="1"/>
        <end position="16"/>
    </location>
</feature>
<dbReference type="GO" id="GO:0042302">
    <property type="term" value="F:structural constituent of cuticle"/>
    <property type="evidence" value="ECO:0007669"/>
    <property type="project" value="UniProtKB-KW"/>
</dbReference>
<keyword evidence="7" id="KW-0472">Membrane</keyword>
<evidence type="ECO:0000313" key="10">
    <source>
        <dbReference type="EMBL" id="VDN03191.1"/>
    </source>
</evidence>
<dbReference type="PANTHER" id="PTHR22907">
    <property type="entry name" value="GH04558P"/>
    <property type="match status" value="1"/>
</dbReference>
<name>A0A0N5CZI9_THECL</name>
<dbReference type="Pfam" id="PF25301">
    <property type="entry name" value="CUT_C"/>
    <property type="match status" value="1"/>
</dbReference>
<keyword evidence="2" id="KW-0193">Cuticle</keyword>
<dbReference type="AlphaFoldDB" id="A0A0N5CZI9"/>
<evidence type="ECO:0000256" key="4">
    <source>
        <dbReference type="ARBA" id="ARBA00022692"/>
    </source>
</evidence>
<evidence type="ECO:0000256" key="1">
    <source>
        <dbReference type="ARBA" id="ARBA00004251"/>
    </source>
</evidence>
<evidence type="ECO:0000313" key="12">
    <source>
        <dbReference type="WBParaSite" id="TCLT_0000590901-mRNA-1"/>
    </source>
</evidence>
<evidence type="ECO:0000256" key="2">
    <source>
        <dbReference type="ARBA" id="ARBA00022460"/>
    </source>
</evidence>
<evidence type="ECO:0000259" key="9">
    <source>
        <dbReference type="PROSITE" id="PS51034"/>
    </source>
</evidence>
<gene>
    <name evidence="10" type="ORF">TCLT_LOCUS5898</name>
</gene>
<protein>
    <submittedName>
        <fullName evidence="12">ZP domain-containing protein</fullName>
    </submittedName>
</protein>
<dbReference type="InterPro" id="IPR057475">
    <property type="entry name" value="CUT_C"/>
</dbReference>
<organism evidence="12">
    <name type="scientific">Thelazia callipaeda</name>
    <name type="common">Oriental eyeworm</name>
    <name type="synonym">Parasitic nematode</name>
    <dbReference type="NCBI Taxonomy" id="103827"/>
    <lineage>
        <taxon>Eukaryota</taxon>
        <taxon>Metazoa</taxon>
        <taxon>Ecdysozoa</taxon>
        <taxon>Nematoda</taxon>
        <taxon>Chromadorea</taxon>
        <taxon>Rhabditida</taxon>
        <taxon>Spirurina</taxon>
        <taxon>Spiruromorpha</taxon>
        <taxon>Thelazioidea</taxon>
        <taxon>Thelaziidae</taxon>
        <taxon>Thelazia</taxon>
    </lineage>
</organism>
<evidence type="ECO:0000313" key="11">
    <source>
        <dbReference type="Proteomes" id="UP000276776"/>
    </source>
</evidence>
<dbReference type="OrthoDB" id="6139674at2759"/>
<dbReference type="OMA" id="ACITIQL"/>
<proteinExistence type="predicted"/>
<dbReference type="InterPro" id="IPR001507">
    <property type="entry name" value="ZP_dom"/>
</dbReference>
<evidence type="ECO:0000256" key="3">
    <source>
        <dbReference type="ARBA" id="ARBA00022475"/>
    </source>
</evidence>
<keyword evidence="6" id="KW-1133">Transmembrane helix</keyword>
<sequence length="265" mass="30383">MIYFILLLTSTFQVRTSKSNPAHIYAEKNINNPDCASRNLDRLSLPLGKCGMKVEETVHDQSDENSLIKSNKIPISSIYRACITIQLHPLFVTRNDRSYCAQCVYKNIDEIENFQQSLSVSDSMPLNLEPKFDLKSIEAKCSYEIRRKSINGPLIRYALLGETVYHIWKCQEENIQILVQNCYVEDDEGNRILVIDSNGCGVDEYILPTPVYSADRRTASQVKIKSVIHVFKFAEKELTRFTCQIRVCSMINNTCQNFAVCFIIK</sequence>
<dbReference type="SMART" id="SM00241">
    <property type="entry name" value="ZP"/>
    <property type="match status" value="1"/>
</dbReference>
<dbReference type="PROSITE" id="PS51034">
    <property type="entry name" value="ZP_2"/>
    <property type="match status" value="1"/>
</dbReference>
<feature type="chain" id="PRO_5043126480" evidence="8">
    <location>
        <begin position="17"/>
        <end position="265"/>
    </location>
</feature>
<accession>A0A0N5CZI9</accession>
<dbReference type="PANTHER" id="PTHR22907:SF39">
    <property type="entry name" value="ZP DOMAIN-CONTAINING PROTEIN"/>
    <property type="match status" value="1"/>
</dbReference>